<dbReference type="EMBL" id="CM017321">
    <property type="protein sequence ID" value="KAE7995480.1"/>
    <property type="molecule type" value="Genomic_DNA"/>
</dbReference>
<dbReference type="PANTHER" id="PTHR31707">
    <property type="entry name" value="PECTINESTERASE"/>
    <property type="match status" value="1"/>
</dbReference>
<comment type="subcellular location">
    <subcellularLocation>
        <location evidence="1 8">Secreted</location>
        <location evidence="1 8">Cell wall</location>
    </subcellularLocation>
</comment>
<dbReference type="GO" id="GO:0030599">
    <property type="term" value="F:pectinesterase activity"/>
    <property type="evidence" value="ECO:0007669"/>
    <property type="project" value="UniProtKB-UniRule"/>
</dbReference>
<dbReference type="GO" id="GO:0045490">
    <property type="term" value="P:pectin catabolic process"/>
    <property type="evidence" value="ECO:0007669"/>
    <property type="project" value="UniProtKB-UniRule"/>
</dbReference>
<comment type="similarity">
    <text evidence="4">In the C-terminal section; belongs to the pectinesterase family.</text>
</comment>
<dbReference type="SUPFAM" id="SSF51126">
    <property type="entry name" value="Pectin lyase-like"/>
    <property type="match status" value="1"/>
</dbReference>
<keyword evidence="8" id="KW-0961">Cell wall biogenesis/degradation</keyword>
<evidence type="ECO:0000256" key="2">
    <source>
        <dbReference type="ARBA" id="ARBA00005184"/>
    </source>
</evidence>
<feature type="domain" description="Pectinesterase inhibitor" evidence="10">
    <location>
        <begin position="47"/>
        <end position="200"/>
    </location>
</feature>
<evidence type="ECO:0000256" key="3">
    <source>
        <dbReference type="ARBA" id="ARBA00006027"/>
    </source>
</evidence>
<dbReference type="Pfam" id="PF01095">
    <property type="entry name" value="Pectinesterase"/>
    <property type="match status" value="2"/>
</dbReference>
<dbReference type="InterPro" id="IPR035513">
    <property type="entry name" value="Invertase/methylesterase_inhib"/>
</dbReference>
<dbReference type="InterPro" id="IPR000070">
    <property type="entry name" value="Pectinesterase_cat"/>
</dbReference>
<keyword evidence="6 8" id="KW-0378">Hydrolase</keyword>
<proteinExistence type="inferred from homology"/>
<keyword evidence="7 8" id="KW-0063">Aspartyl esterase</keyword>
<dbReference type="InterPro" id="IPR012334">
    <property type="entry name" value="Pectin_lyas_fold"/>
</dbReference>
<evidence type="ECO:0000256" key="7">
    <source>
        <dbReference type="ARBA" id="ARBA00023085"/>
    </source>
</evidence>
<comment type="pathway">
    <text evidence="2 8">Glycan metabolism; pectin degradation; 2-dehydro-3-deoxy-D-gluconate from pectin: step 1/5.</text>
</comment>
<keyword evidence="9" id="KW-0812">Transmembrane</keyword>
<comment type="similarity">
    <text evidence="3">In the N-terminal section; belongs to the PMEI family.</text>
</comment>
<dbReference type="Gene3D" id="2.160.20.10">
    <property type="entry name" value="Single-stranded right-handed beta-helix, Pectin lyase-like"/>
    <property type="match status" value="2"/>
</dbReference>
<evidence type="ECO:0000256" key="1">
    <source>
        <dbReference type="ARBA" id="ARBA00004191"/>
    </source>
</evidence>
<keyword evidence="8" id="KW-0964">Secreted</keyword>
<comment type="function">
    <text evidence="8">Acts in the modification of cell walls via demethylesterification of cell wall pectin.</text>
</comment>
<dbReference type="NCBIfam" id="TIGR01614">
    <property type="entry name" value="PME_inhib"/>
    <property type="match status" value="1"/>
</dbReference>
<feature type="transmembrane region" description="Helical" evidence="9">
    <location>
        <begin position="20"/>
        <end position="39"/>
    </location>
</feature>
<dbReference type="SUPFAM" id="SSF101148">
    <property type="entry name" value="Plant invertase/pectin methylesterase inhibitor"/>
    <property type="match status" value="1"/>
</dbReference>
<keyword evidence="9" id="KW-1133">Transmembrane helix</keyword>
<dbReference type="SMART" id="SM00856">
    <property type="entry name" value="PMEI"/>
    <property type="match status" value="1"/>
</dbReference>
<organism evidence="11 12">
    <name type="scientific">Carpinus fangiana</name>
    <dbReference type="NCBI Taxonomy" id="176857"/>
    <lineage>
        <taxon>Eukaryota</taxon>
        <taxon>Viridiplantae</taxon>
        <taxon>Streptophyta</taxon>
        <taxon>Embryophyta</taxon>
        <taxon>Tracheophyta</taxon>
        <taxon>Spermatophyta</taxon>
        <taxon>Magnoliopsida</taxon>
        <taxon>eudicotyledons</taxon>
        <taxon>Gunneridae</taxon>
        <taxon>Pentapetalae</taxon>
        <taxon>rosids</taxon>
        <taxon>fabids</taxon>
        <taxon>Fagales</taxon>
        <taxon>Betulaceae</taxon>
        <taxon>Carpinus</taxon>
    </lineage>
</organism>
<dbReference type="GO" id="GO:0004857">
    <property type="term" value="F:enzyme inhibitor activity"/>
    <property type="evidence" value="ECO:0007669"/>
    <property type="project" value="InterPro"/>
</dbReference>
<keyword evidence="9" id="KW-0472">Membrane</keyword>
<dbReference type="PROSITE" id="PS00800">
    <property type="entry name" value="PECTINESTERASE_1"/>
    <property type="match status" value="1"/>
</dbReference>
<evidence type="ECO:0000256" key="4">
    <source>
        <dbReference type="ARBA" id="ARBA00007786"/>
    </source>
</evidence>
<dbReference type="EC" id="3.1.1.11" evidence="8"/>
<dbReference type="AlphaFoldDB" id="A0A5N6QB95"/>
<name>A0A5N6QB95_9ROSI</name>
<dbReference type="GO" id="GO:0042545">
    <property type="term" value="P:cell wall modification"/>
    <property type="evidence" value="ECO:0007669"/>
    <property type="project" value="UniProtKB-UniRule"/>
</dbReference>
<evidence type="ECO:0000313" key="12">
    <source>
        <dbReference type="Proteomes" id="UP000327013"/>
    </source>
</evidence>
<dbReference type="Pfam" id="PF04043">
    <property type="entry name" value="PMEI"/>
    <property type="match status" value="1"/>
</dbReference>
<dbReference type="Proteomes" id="UP000327013">
    <property type="component" value="Chromosome 1"/>
</dbReference>
<dbReference type="UniPathway" id="UPA00545">
    <property type="reaction ID" value="UER00823"/>
</dbReference>
<protein>
    <recommendedName>
        <fullName evidence="8">Pectinesterase</fullName>
        <ecNumber evidence="8">3.1.1.11</ecNumber>
    </recommendedName>
</protein>
<evidence type="ECO:0000256" key="6">
    <source>
        <dbReference type="ARBA" id="ARBA00022801"/>
    </source>
</evidence>
<reference evidence="11 12" key="1">
    <citation type="submission" date="2019-06" db="EMBL/GenBank/DDBJ databases">
        <title>A chromosomal-level reference genome of Carpinus fangiana (Coryloideae, Betulaceae).</title>
        <authorList>
            <person name="Yang X."/>
            <person name="Wang Z."/>
            <person name="Zhang L."/>
            <person name="Hao G."/>
            <person name="Liu J."/>
            <person name="Yang Y."/>
        </authorList>
    </citation>
    <scope>NUCLEOTIDE SEQUENCE [LARGE SCALE GENOMIC DNA]</scope>
    <source>
        <strain evidence="11">Cfa_2016G</strain>
        <tissue evidence="11">Leaf</tissue>
    </source>
</reference>
<evidence type="ECO:0000256" key="5">
    <source>
        <dbReference type="ARBA" id="ARBA00022512"/>
    </source>
</evidence>
<evidence type="ECO:0000259" key="10">
    <source>
        <dbReference type="SMART" id="SM00856"/>
    </source>
</evidence>
<evidence type="ECO:0000256" key="8">
    <source>
        <dbReference type="RuleBase" id="RU000589"/>
    </source>
</evidence>
<dbReference type="InterPro" id="IPR018040">
    <property type="entry name" value="Pectinesterase_Tyr_AS"/>
</dbReference>
<dbReference type="Gene3D" id="1.20.140.40">
    <property type="entry name" value="Invertase/pectin methylesterase inhibitor family protein"/>
    <property type="match status" value="1"/>
</dbReference>
<accession>A0A5N6QB95</accession>
<comment type="catalytic activity">
    <reaction evidence="8">
        <text>[(1-&gt;4)-alpha-D-galacturonosyl methyl ester](n) + n H2O = [(1-&gt;4)-alpha-D-galacturonosyl](n) + n methanol + n H(+)</text>
        <dbReference type="Rhea" id="RHEA:22380"/>
        <dbReference type="Rhea" id="RHEA-COMP:14570"/>
        <dbReference type="Rhea" id="RHEA-COMP:14573"/>
        <dbReference type="ChEBI" id="CHEBI:15377"/>
        <dbReference type="ChEBI" id="CHEBI:15378"/>
        <dbReference type="ChEBI" id="CHEBI:17790"/>
        <dbReference type="ChEBI" id="CHEBI:140522"/>
        <dbReference type="ChEBI" id="CHEBI:140523"/>
        <dbReference type="EC" id="3.1.1.11"/>
    </reaction>
</comment>
<dbReference type="InterPro" id="IPR011050">
    <property type="entry name" value="Pectin_lyase_fold/virulence"/>
</dbReference>
<dbReference type="InterPro" id="IPR006501">
    <property type="entry name" value="Pectinesterase_inhib_dom"/>
</dbReference>
<evidence type="ECO:0000313" key="11">
    <source>
        <dbReference type="EMBL" id="KAE7995480.1"/>
    </source>
</evidence>
<evidence type="ECO:0000256" key="9">
    <source>
        <dbReference type="SAM" id="Phobius"/>
    </source>
</evidence>
<keyword evidence="12" id="KW-1185">Reference proteome</keyword>
<dbReference type="CDD" id="cd15799">
    <property type="entry name" value="PMEI-like_4"/>
    <property type="match status" value="1"/>
</dbReference>
<keyword evidence="5 8" id="KW-0134">Cell wall</keyword>
<sequence>MATHQPLLENPKTSQCKPLFLILSIAAIISSSALLATHLTKPSSSDPPLQLLHICDQAHNFRESCLAMVSEVVQETYTICRQMDDVCLLQVFLKRSTSEIQKAMKTAEDLNHRIKINDPKVVACLLDCVQLFELSVDRILGSVVALQNMSSRSIEDAHVWLSSVLTNYVTCLDGLVESVRTTMEPGLKELISRVRASLAMLVAVSPLKTREMEPLNGEFPSWDGSGNYKTVKEAVESSPNNGKNRYVIYVKKGKYKENVEIGKKKKNVMIVGDGMSSTIITGSLNFIDGTTTFKSATVAAVGDGFIAQDIWTLSTPTPTDNSSETPTLPEQWISDFIFGDAAVVLQNCKVVARKPMSGQANVVIAQGRTDPNQTTGTSIQNCDRIASLDLDPVIGSVRSYLGRPWKEYSRTVVMQSCIGNHIDPAGWSVWDGDFALKTLYYGEYMNRGPSAGTSKRVKWPGYHVITRAEEAKKFTVAELIQGGYWLKSTGVAYTEGL</sequence>
<gene>
    <name evidence="11" type="ORF">FH972_000264</name>
</gene>
<dbReference type="OrthoDB" id="2019149at2759"/>